<organism evidence="1 2">
    <name type="scientific">Hibiscus sabdariffa</name>
    <name type="common">roselle</name>
    <dbReference type="NCBI Taxonomy" id="183260"/>
    <lineage>
        <taxon>Eukaryota</taxon>
        <taxon>Viridiplantae</taxon>
        <taxon>Streptophyta</taxon>
        <taxon>Embryophyta</taxon>
        <taxon>Tracheophyta</taxon>
        <taxon>Spermatophyta</taxon>
        <taxon>Magnoliopsida</taxon>
        <taxon>eudicotyledons</taxon>
        <taxon>Gunneridae</taxon>
        <taxon>Pentapetalae</taxon>
        <taxon>rosids</taxon>
        <taxon>malvids</taxon>
        <taxon>Malvales</taxon>
        <taxon>Malvaceae</taxon>
        <taxon>Malvoideae</taxon>
        <taxon>Hibiscus</taxon>
    </lineage>
</organism>
<proteinExistence type="predicted"/>
<accession>A0ABR2SSE0</accession>
<gene>
    <name evidence="1" type="ORF">V6N11_067681</name>
</gene>
<name>A0ABR2SSE0_9ROSI</name>
<evidence type="ECO:0008006" key="3">
    <source>
        <dbReference type="Google" id="ProtNLM"/>
    </source>
</evidence>
<evidence type="ECO:0000313" key="1">
    <source>
        <dbReference type="EMBL" id="KAK9027859.1"/>
    </source>
</evidence>
<dbReference type="Proteomes" id="UP001396334">
    <property type="component" value="Unassembled WGS sequence"/>
</dbReference>
<dbReference type="EMBL" id="JBBPBN010000012">
    <property type="protein sequence ID" value="KAK9027859.1"/>
    <property type="molecule type" value="Genomic_DNA"/>
</dbReference>
<evidence type="ECO:0000313" key="2">
    <source>
        <dbReference type="Proteomes" id="UP001396334"/>
    </source>
</evidence>
<comment type="caution">
    <text evidence="1">The sequence shown here is derived from an EMBL/GenBank/DDBJ whole genome shotgun (WGS) entry which is preliminary data.</text>
</comment>
<protein>
    <recommendedName>
        <fullName evidence="3">RNase H type-1 domain-containing protein</fullName>
    </recommendedName>
</protein>
<sequence length="207" mass="23551">MCEEGAYYTEHFIIYCSWTRQVLEGLNLSFPLIFQSLDYKQAVIQHYIQLDEQGKMKLVLMYWSLWYARNQFIHEGSSSSIHKSVAFMQSHYAELEALNNIPSNQLVAHPGVWSPLAANIIKLNSDAHFISAINKSISDKSVISPIVNGIMAMRDFFELITFYHVGRLGNEATHELARAAVQFDLPRSWFGTVPAVVEQAARRDLAP</sequence>
<reference evidence="1 2" key="1">
    <citation type="journal article" date="2024" name="G3 (Bethesda)">
        <title>Genome assembly of Hibiscus sabdariffa L. provides insights into metabolisms of medicinal natural products.</title>
        <authorList>
            <person name="Kim T."/>
        </authorList>
    </citation>
    <scope>NUCLEOTIDE SEQUENCE [LARGE SCALE GENOMIC DNA]</scope>
    <source>
        <strain evidence="1">TK-2024</strain>
        <tissue evidence="1">Old leaves</tissue>
    </source>
</reference>
<keyword evidence="2" id="KW-1185">Reference proteome</keyword>